<dbReference type="EMBL" id="MHKX01000005">
    <property type="protein sequence ID" value="OGY98599.1"/>
    <property type="molecule type" value="Genomic_DNA"/>
</dbReference>
<reference evidence="1 2" key="1">
    <citation type="journal article" date="2016" name="Nat. Commun.">
        <title>Thousands of microbial genomes shed light on interconnected biogeochemical processes in an aquifer system.</title>
        <authorList>
            <person name="Anantharaman K."/>
            <person name="Brown C.T."/>
            <person name="Hug L.A."/>
            <person name="Sharon I."/>
            <person name="Castelle C.J."/>
            <person name="Probst A.J."/>
            <person name="Thomas B.C."/>
            <person name="Singh A."/>
            <person name="Wilkins M.J."/>
            <person name="Karaoz U."/>
            <person name="Brodie E.L."/>
            <person name="Williams K.H."/>
            <person name="Hubbard S.S."/>
            <person name="Banfield J.F."/>
        </authorList>
    </citation>
    <scope>NUCLEOTIDE SEQUENCE [LARGE SCALE GENOMIC DNA]</scope>
</reference>
<accession>A0A1G2CCV0</accession>
<organism evidence="1 2">
    <name type="scientific">Candidatus Liptonbacteria bacterium RIFCSPHIGHO2_01_FULL_57_28</name>
    <dbReference type="NCBI Taxonomy" id="1798647"/>
    <lineage>
        <taxon>Bacteria</taxon>
        <taxon>Candidatus Liptoniibacteriota</taxon>
    </lineage>
</organism>
<protein>
    <recommendedName>
        <fullName evidence="3">Zinc-binding domain-containing protein</fullName>
    </recommendedName>
</protein>
<dbReference type="STRING" id="1798647.A2855_01990"/>
<name>A0A1G2CCV0_9BACT</name>
<comment type="caution">
    <text evidence="1">The sequence shown here is derived from an EMBL/GenBank/DDBJ whole genome shotgun (WGS) entry which is preliminary data.</text>
</comment>
<evidence type="ECO:0000313" key="2">
    <source>
        <dbReference type="Proteomes" id="UP000179059"/>
    </source>
</evidence>
<proteinExistence type="predicted"/>
<evidence type="ECO:0008006" key="3">
    <source>
        <dbReference type="Google" id="ProtNLM"/>
    </source>
</evidence>
<sequence length="577" mass="66447">MSAETSTCRSCRQDFSIDESDRAIYARFDVKPPKMCPPCRARLRLAFRNERSFYKRKCDKCDKDVVSMYSPNKPYTVWCYDCWFADDWDPLAYGQAWEPGRPFLEQFEQVWRAVPKAALIYTRSVNSEYTNICADSKNCYMIIECSNNENCIHSYWIQQCRDLTDVSYSHQVELSYECDDCYNSYGLQYCKGCHDCRESYFLLDCRDCSNCVGCVNLRNKQYCVFNEQLSREEYEKFLAGARLDTASGVEALRAKFAEFLKNQPRKYAEIVNAPGCSGNYMKDAKNCQECFHCYDAEDCKYAEHVWRTAKDCVDVSTAGRNAARIYNSLNNGVDVSDHLCSFLGWSSTFLEYSQSCLNANHLFGCTGVRKRNHCILNKQYSKEDYKKIRGEIVAQMKTAGEWGEFFPVRFSAFGYNETAAQEQFPLTKEEALAQGFAWEDHPRGTFGKETFSWEQVPDSIQDAGSIDIKTAVFACTNCKKNYRVIPDEFSFYKRLNIPLPRLCPDCRHARRMAARGPNKLWPRQCSCAGASAANGRYKNNSEHSHSDNACPNEFETAYSPDRPEIVYCEQCYQAEVA</sequence>
<evidence type="ECO:0000313" key="1">
    <source>
        <dbReference type="EMBL" id="OGY98599.1"/>
    </source>
</evidence>
<gene>
    <name evidence="1" type="ORF">A2855_01990</name>
</gene>
<dbReference type="InterPro" id="IPR036280">
    <property type="entry name" value="Multihaem_cyt_sf"/>
</dbReference>
<dbReference type="Proteomes" id="UP000179059">
    <property type="component" value="Unassembled WGS sequence"/>
</dbReference>
<dbReference type="AlphaFoldDB" id="A0A1G2CCV0"/>
<dbReference type="SUPFAM" id="SSF48695">
    <property type="entry name" value="Multiheme cytochromes"/>
    <property type="match status" value="1"/>
</dbReference>